<reference evidence="1" key="1">
    <citation type="journal article" date="2020" name="Phytopathology">
        <title>Genome Sequence Resources of Colletotrichum truncatum, C. plurivorum, C. musicola, and C. sojae: Four Species Pathogenic to Soybean (Glycine max).</title>
        <authorList>
            <person name="Rogerio F."/>
            <person name="Boufleur T.R."/>
            <person name="Ciampi-Guillardi M."/>
            <person name="Sukno S.A."/>
            <person name="Thon M.R."/>
            <person name="Massola Junior N.S."/>
            <person name="Baroncelli R."/>
        </authorList>
    </citation>
    <scope>NUCLEOTIDE SEQUENCE</scope>
    <source>
        <strain evidence="1">LFN00145</strain>
    </source>
</reference>
<protein>
    <submittedName>
        <fullName evidence="1">Uncharacterized protein</fullName>
    </submittedName>
</protein>
<accession>A0A8H6N802</accession>
<dbReference type="Proteomes" id="UP000654918">
    <property type="component" value="Unassembled WGS sequence"/>
</dbReference>
<gene>
    <name evidence="1" type="ORF">CPLU01_11778</name>
</gene>
<comment type="caution">
    <text evidence="1">The sequence shown here is derived from an EMBL/GenBank/DDBJ whole genome shotgun (WGS) entry which is preliminary data.</text>
</comment>
<dbReference type="AlphaFoldDB" id="A0A8H6N802"/>
<proteinExistence type="predicted"/>
<keyword evidence="2" id="KW-1185">Reference proteome</keyword>
<evidence type="ECO:0000313" key="2">
    <source>
        <dbReference type="Proteomes" id="UP000654918"/>
    </source>
</evidence>
<name>A0A8H6N802_9PEZI</name>
<sequence>MPVNSSPVSLPPMRLLSYLSGSPHDVNLAPQRLDPCCRHYEKIFAARQCKLASPERYEVVIVEANGDPEQTSGTGVEVDLLDI</sequence>
<dbReference type="EMBL" id="WIGO01000227">
    <property type="protein sequence ID" value="KAF6822811.1"/>
    <property type="molecule type" value="Genomic_DNA"/>
</dbReference>
<organism evidence="1 2">
    <name type="scientific">Colletotrichum plurivorum</name>
    <dbReference type="NCBI Taxonomy" id="2175906"/>
    <lineage>
        <taxon>Eukaryota</taxon>
        <taxon>Fungi</taxon>
        <taxon>Dikarya</taxon>
        <taxon>Ascomycota</taxon>
        <taxon>Pezizomycotina</taxon>
        <taxon>Sordariomycetes</taxon>
        <taxon>Hypocreomycetidae</taxon>
        <taxon>Glomerellales</taxon>
        <taxon>Glomerellaceae</taxon>
        <taxon>Colletotrichum</taxon>
        <taxon>Colletotrichum orchidearum species complex</taxon>
    </lineage>
</organism>
<evidence type="ECO:0000313" key="1">
    <source>
        <dbReference type="EMBL" id="KAF6822811.1"/>
    </source>
</evidence>